<protein>
    <submittedName>
        <fullName evidence="1">Cysteine synthase B</fullName>
        <ecNumber evidence="1">2.5.1.47</ecNumber>
    </submittedName>
</protein>
<reference evidence="1 2" key="1">
    <citation type="submission" date="2021-03" db="EMBL/GenBank/DDBJ databases">
        <title>Complete genome sequence of Streptomyces cyanogenus S136, producer of anticancer angucycline landomycin A.</title>
        <authorList>
            <person name="Hrab P."/>
            <person name="Ruckert C."/>
            <person name="Busche T."/>
            <person name="Ostash I."/>
            <person name="Kalinowski J."/>
            <person name="Fedorenko V."/>
            <person name="Yushchuk O."/>
            <person name="Ostash B."/>
        </authorList>
    </citation>
    <scope>NUCLEOTIDE SEQUENCE [LARGE SCALE GENOMIC DNA]</scope>
    <source>
        <strain evidence="1 2">S136</strain>
    </source>
</reference>
<dbReference type="Proteomes" id="UP000663908">
    <property type="component" value="Chromosome"/>
</dbReference>
<sequence>MYLKCEGFNFAGSIRLEAAASAVTQTEKAGLLTEDSLFAESSSDNLGVALSIIAANKGYR</sequence>
<accession>A0ABX7TJC4</accession>
<evidence type="ECO:0000313" key="1">
    <source>
        <dbReference type="EMBL" id="QTD96740.1"/>
    </source>
</evidence>
<dbReference type="EC" id="2.5.1.47" evidence="1"/>
<dbReference type="InterPro" id="IPR036052">
    <property type="entry name" value="TrpB-like_PALP_sf"/>
</dbReference>
<dbReference type="Gene3D" id="3.40.50.1100">
    <property type="match status" value="1"/>
</dbReference>
<gene>
    <name evidence="1" type="primary">cysM1</name>
    <name evidence="1" type="ORF">S1361_05220</name>
</gene>
<dbReference type="SUPFAM" id="SSF53686">
    <property type="entry name" value="Tryptophan synthase beta subunit-like PLP-dependent enzymes"/>
    <property type="match status" value="1"/>
</dbReference>
<keyword evidence="1" id="KW-0808">Transferase</keyword>
<organism evidence="1 2">
    <name type="scientific">Streptomyces cyanogenus</name>
    <dbReference type="NCBI Taxonomy" id="80860"/>
    <lineage>
        <taxon>Bacteria</taxon>
        <taxon>Bacillati</taxon>
        <taxon>Actinomycetota</taxon>
        <taxon>Actinomycetes</taxon>
        <taxon>Kitasatosporales</taxon>
        <taxon>Streptomycetaceae</taxon>
        <taxon>Streptomyces</taxon>
    </lineage>
</organism>
<dbReference type="GO" id="GO:0004124">
    <property type="term" value="F:cysteine synthase activity"/>
    <property type="evidence" value="ECO:0007669"/>
    <property type="project" value="UniProtKB-EC"/>
</dbReference>
<keyword evidence="2" id="KW-1185">Reference proteome</keyword>
<dbReference type="EMBL" id="CP071839">
    <property type="protein sequence ID" value="QTD96740.1"/>
    <property type="molecule type" value="Genomic_DNA"/>
</dbReference>
<evidence type="ECO:0000313" key="2">
    <source>
        <dbReference type="Proteomes" id="UP000663908"/>
    </source>
</evidence>
<proteinExistence type="predicted"/>
<name>A0ABX7TJC4_STRCY</name>